<evidence type="ECO:0000313" key="2">
    <source>
        <dbReference type="Proteomes" id="UP000481033"/>
    </source>
</evidence>
<proteinExistence type="predicted"/>
<sequence>MIGKSAVFSTVDIPNFPECDHAVVKSLFEYSDYDLVQQLKLHPEDGKYFTAVFCRYSPVVYTLIRHSARSTVQSEYLFALTWRHILYELSGLDLPAKPPENFSLQAWLVNLTAACINQAALPDVEEIHYNLQEASPPLWCYVTQALEQLQPLHRLVIVMAQTFRWSDTRIAAYLQAEGQRISPKSVKTLLTDAQQSLSKALPRDIQVIYFGDTETVAEENLAEDLSELLDVSDLDLEQPNLASEA</sequence>
<dbReference type="AlphaFoldDB" id="A0A6M0RU01"/>
<dbReference type="RefSeq" id="WP_250564877.1">
    <property type="nucleotide sequence ID" value="NZ_QXHD01000004.1"/>
</dbReference>
<evidence type="ECO:0000313" key="1">
    <source>
        <dbReference type="EMBL" id="NEZ59725.1"/>
    </source>
</evidence>
<keyword evidence="2" id="KW-1185">Reference proteome</keyword>
<dbReference type="InterPro" id="IPR036388">
    <property type="entry name" value="WH-like_DNA-bd_sf"/>
</dbReference>
<protein>
    <submittedName>
        <fullName evidence="1">Sigma-70 family RNA polymerase sigma factor</fullName>
    </submittedName>
</protein>
<name>A0A6M0RU01_9CYAN</name>
<reference evidence="1 2" key="1">
    <citation type="journal article" date="2020" name="Microb. Ecol.">
        <title>Ecogenomics of the Marine Benthic Filamentous Cyanobacterium Adonisia.</title>
        <authorList>
            <person name="Walter J.M."/>
            <person name="Coutinho F.H."/>
            <person name="Leomil L."/>
            <person name="Hargreaves P.I."/>
            <person name="Campeao M.E."/>
            <person name="Vieira V.V."/>
            <person name="Silva B.S."/>
            <person name="Fistarol G.O."/>
            <person name="Salomon P.S."/>
            <person name="Sawabe T."/>
            <person name="Mino S."/>
            <person name="Hosokawa M."/>
            <person name="Miyashita H."/>
            <person name="Maruyama F."/>
            <person name="van Verk M.C."/>
            <person name="Dutilh B.E."/>
            <person name="Thompson C.C."/>
            <person name="Thompson F.L."/>
        </authorList>
    </citation>
    <scope>NUCLEOTIDE SEQUENCE [LARGE SCALE GENOMIC DNA]</scope>
    <source>
        <strain evidence="1 2">CCMR0081</strain>
    </source>
</reference>
<dbReference type="Gene3D" id="1.10.10.10">
    <property type="entry name" value="Winged helix-like DNA-binding domain superfamily/Winged helix DNA-binding domain"/>
    <property type="match status" value="1"/>
</dbReference>
<organism evidence="1 2">
    <name type="scientific">Adonisia turfae CCMR0081</name>
    <dbReference type="NCBI Taxonomy" id="2292702"/>
    <lineage>
        <taxon>Bacteria</taxon>
        <taxon>Bacillati</taxon>
        <taxon>Cyanobacteriota</taxon>
        <taxon>Adonisia</taxon>
        <taxon>Adonisia turfae</taxon>
    </lineage>
</organism>
<dbReference type="EMBL" id="QXHD01000004">
    <property type="protein sequence ID" value="NEZ59725.1"/>
    <property type="molecule type" value="Genomic_DNA"/>
</dbReference>
<dbReference type="Proteomes" id="UP000481033">
    <property type="component" value="Unassembled WGS sequence"/>
</dbReference>
<accession>A0A6M0RU01</accession>
<gene>
    <name evidence="1" type="ORF">DXZ20_29610</name>
</gene>
<comment type="caution">
    <text evidence="1">The sequence shown here is derived from an EMBL/GenBank/DDBJ whole genome shotgun (WGS) entry which is preliminary data.</text>
</comment>